<comment type="caution">
    <text evidence="3">The sequence shown here is derived from an EMBL/GenBank/DDBJ whole genome shotgun (WGS) entry which is preliminary data.</text>
</comment>
<name>A0ABS2SUD4_9BACI</name>
<dbReference type="InterPro" id="IPR047057">
    <property type="entry name" value="MerR_fam"/>
</dbReference>
<proteinExistence type="predicted"/>
<dbReference type="PROSITE" id="PS50937">
    <property type="entry name" value="HTH_MERR_2"/>
    <property type="match status" value="1"/>
</dbReference>
<keyword evidence="4" id="KW-1185">Reference proteome</keyword>
<accession>A0ABS2SUD4</accession>
<feature type="domain" description="HTH merR-type" evidence="2">
    <location>
        <begin position="1"/>
        <end position="71"/>
    </location>
</feature>
<evidence type="ECO:0000313" key="3">
    <source>
        <dbReference type="EMBL" id="MBM7839140.1"/>
    </source>
</evidence>
<keyword evidence="1 3" id="KW-0238">DNA-binding</keyword>
<dbReference type="CDD" id="cd01107">
    <property type="entry name" value="HTH_BmrR"/>
    <property type="match status" value="1"/>
</dbReference>
<sequence>MYSIGAFSKMNRVTVKTLHHYDKEGLLKPAHVDQTTGYRYYASTQISTLHQIMAMKQIGFSIAEMKGAAENNDLAELIRIRKQEILAEITSLTNQLAQADYYLTQEQIPDIYIKSLPSVIVASMRMTISSQQDLFTAFPTMGEKMMRAGCKIDPLEYCFQMFHDPEYRDYNIDVELCEAVTKRLPDQNGLVFKELPEVPLAACFIHRGPYETIRHAHATLHEWLAHNPYQLNGPPREAAIDGIWNETNNQNWLTEVQFPLKYSV</sequence>
<dbReference type="Pfam" id="PF06445">
    <property type="entry name" value="GyrI-like"/>
    <property type="match status" value="1"/>
</dbReference>
<dbReference type="SUPFAM" id="SSF46955">
    <property type="entry name" value="Putative DNA-binding domain"/>
    <property type="match status" value="1"/>
</dbReference>
<dbReference type="InterPro" id="IPR010499">
    <property type="entry name" value="AraC_E-bd"/>
</dbReference>
<protein>
    <submittedName>
        <fullName evidence="3">DNA-binding transcriptional MerR regulator</fullName>
    </submittedName>
</protein>
<dbReference type="SUPFAM" id="SSF55136">
    <property type="entry name" value="Probable bacterial effector-binding domain"/>
    <property type="match status" value="1"/>
</dbReference>
<organism evidence="3 4">
    <name type="scientific">Shouchella xiaoxiensis</name>
    <dbReference type="NCBI Taxonomy" id="766895"/>
    <lineage>
        <taxon>Bacteria</taxon>
        <taxon>Bacillati</taxon>
        <taxon>Bacillota</taxon>
        <taxon>Bacilli</taxon>
        <taxon>Bacillales</taxon>
        <taxon>Bacillaceae</taxon>
        <taxon>Shouchella</taxon>
    </lineage>
</organism>
<dbReference type="GO" id="GO:0003677">
    <property type="term" value="F:DNA binding"/>
    <property type="evidence" value="ECO:0007669"/>
    <property type="project" value="UniProtKB-KW"/>
</dbReference>
<dbReference type="Gene3D" id="1.10.1660.10">
    <property type="match status" value="1"/>
</dbReference>
<evidence type="ECO:0000256" key="1">
    <source>
        <dbReference type="ARBA" id="ARBA00023125"/>
    </source>
</evidence>
<evidence type="ECO:0000313" key="4">
    <source>
        <dbReference type="Proteomes" id="UP001179280"/>
    </source>
</evidence>
<reference evidence="3" key="1">
    <citation type="submission" date="2021-01" db="EMBL/GenBank/DDBJ databases">
        <title>Genomic Encyclopedia of Type Strains, Phase IV (KMG-IV): sequencing the most valuable type-strain genomes for metagenomic binning, comparative biology and taxonomic classification.</title>
        <authorList>
            <person name="Goeker M."/>
        </authorList>
    </citation>
    <scope>NUCLEOTIDE SEQUENCE</scope>
    <source>
        <strain evidence="3">DSM 21943</strain>
    </source>
</reference>
<dbReference type="PANTHER" id="PTHR30204:SF97">
    <property type="entry name" value="MERR FAMILY REGULATORY PROTEIN"/>
    <property type="match status" value="1"/>
</dbReference>
<dbReference type="InterPro" id="IPR029442">
    <property type="entry name" value="GyrI-like"/>
</dbReference>
<dbReference type="Proteomes" id="UP001179280">
    <property type="component" value="Unassembled WGS sequence"/>
</dbReference>
<dbReference type="SMART" id="SM00422">
    <property type="entry name" value="HTH_MERR"/>
    <property type="match status" value="1"/>
</dbReference>
<dbReference type="RefSeq" id="WP_204466464.1">
    <property type="nucleotide sequence ID" value="NZ_JAFBCV010000007.1"/>
</dbReference>
<dbReference type="PANTHER" id="PTHR30204">
    <property type="entry name" value="REDOX-CYCLING DRUG-SENSING TRANSCRIPTIONAL ACTIVATOR SOXR"/>
    <property type="match status" value="1"/>
</dbReference>
<dbReference type="Gene3D" id="3.20.80.10">
    <property type="entry name" value="Regulatory factor, effector binding domain"/>
    <property type="match status" value="1"/>
</dbReference>
<dbReference type="InterPro" id="IPR000551">
    <property type="entry name" value="MerR-type_HTH_dom"/>
</dbReference>
<dbReference type="EMBL" id="JAFBCV010000007">
    <property type="protein sequence ID" value="MBM7839140.1"/>
    <property type="molecule type" value="Genomic_DNA"/>
</dbReference>
<dbReference type="SMART" id="SM00871">
    <property type="entry name" value="AraC_E_bind"/>
    <property type="match status" value="1"/>
</dbReference>
<dbReference type="Pfam" id="PF13411">
    <property type="entry name" value="MerR_1"/>
    <property type="match status" value="1"/>
</dbReference>
<gene>
    <name evidence="3" type="ORF">JOC54_002411</name>
</gene>
<dbReference type="InterPro" id="IPR009061">
    <property type="entry name" value="DNA-bd_dom_put_sf"/>
</dbReference>
<dbReference type="InterPro" id="IPR011256">
    <property type="entry name" value="Reg_factor_effector_dom_sf"/>
</dbReference>
<evidence type="ECO:0000259" key="2">
    <source>
        <dbReference type="PROSITE" id="PS50937"/>
    </source>
</evidence>